<dbReference type="AlphaFoldDB" id="A0A450SBM2"/>
<feature type="compositionally biased region" description="Basic and acidic residues" evidence="1">
    <location>
        <begin position="1"/>
        <end position="24"/>
    </location>
</feature>
<name>A0A450SBM2_9GAMM</name>
<proteinExistence type="predicted"/>
<sequence length="87" mass="9502">MPNEKSDLRNGDRRNDTQGHDTDTATRQNGASEKSSAGTGTHHIDNRQDNQSTETQAPAVYVGNYRPSVTAANNSAFYTNKNFAVTE</sequence>
<dbReference type="EMBL" id="CAADEY010000026">
    <property type="protein sequence ID" value="VFJ49597.1"/>
    <property type="molecule type" value="Genomic_DNA"/>
</dbReference>
<organism evidence="2">
    <name type="scientific">Candidatus Kentrum sp. DK</name>
    <dbReference type="NCBI Taxonomy" id="2126562"/>
    <lineage>
        <taxon>Bacteria</taxon>
        <taxon>Pseudomonadati</taxon>
        <taxon>Pseudomonadota</taxon>
        <taxon>Gammaproteobacteria</taxon>
        <taxon>Candidatus Kentrum</taxon>
    </lineage>
</organism>
<evidence type="ECO:0000256" key="1">
    <source>
        <dbReference type="SAM" id="MobiDB-lite"/>
    </source>
</evidence>
<evidence type="ECO:0000313" key="2">
    <source>
        <dbReference type="EMBL" id="VFJ49597.1"/>
    </source>
</evidence>
<reference evidence="2" key="1">
    <citation type="submission" date="2019-02" db="EMBL/GenBank/DDBJ databases">
        <authorList>
            <person name="Gruber-Vodicka R. H."/>
            <person name="Seah K. B. B."/>
        </authorList>
    </citation>
    <scope>NUCLEOTIDE SEQUENCE</scope>
    <source>
        <strain evidence="2">BECK_DK161</strain>
    </source>
</reference>
<protein>
    <submittedName>
        <fullName evidence="2">Uncharacterized protein</fullName>
    </submittedName>
</protein>
<gene>
    <name evidence="2" type="ORF">BECKDK2373C_GA0170839_102636</name>
</gene>
<feature type="compositionally biased region" description="Polar residues" evidence="1">
    <location>
        <begin position="25"/>
        <end position="39"/>
    </location>
</feature>
<feature type="region of interest" description="Disordered" evidence="1">
    <location>
        <begin position="1"/>
        <end position="60"/>
    </location>
</feature>
<accession>A0A450SBM2</accession>